<organism evidence="1 2">
    <name type="scientific">Lacticaseibacillus saniviri JCM 17471 = DSM 24301</name>
    <dbReference type="NCBI Taxonomy" id="1293598"/>
    <lineage>
        <taxon>Bacteria</taxon>
        <taxon>Bacillati</taxon>
        <taxon>Bacillota</taxon>
        <taxon>Bacilli</taxon>
        <taxon>Lactobacillales</taxon>
        <taxon>Lactobacillaceae</taxon>
        <taxon>Lacticaseibacillus</taxon>
    </lineage>
</organism>
<dbReference type="AlphaFoldDB" id="A0A0R2MRG4"/>
<accession>A0A0R2MRG4</accession>
<dbReference type="PATRIC" id="fig|1293598.4.peg.1977"/>
<sequence>MDDFADAILTVHEANRKQQMWEYFFTRFKEVDASGRHSMRLAGDFRTFPSLVTQIERLGFRVTYETGFTCFNWQGVF</sequence>
<dbReference type="EMBL" id="JQCE01000048">
    <property type="protein sequence ID" value="KRO16183.1"/>
    <property type="molecule type" value="Genomic_DNA"/>
</dbReference>
<evidence type="ECO:0000313" key="1">
    <source>
        <dbReference type="EMBL" id="KRO16183.1"/>
    </source>
</evidence>
<dbReference type="Proteomes" id="UP000050969">
    <property type="component" value="Unassembled WGS sequence"/>
</dbReference>
<evidence type="ECO:0000313" key="2">
    <source>
        <dbReference type="Proteomes" id="UP000050969"/>
    </source>
</evidence>
<protein>
    <submittedName>
        <fullName evidence="1">Uncharacterized protein</fullName>
    </submittedName>
</protein>
<dbReference type="STRING" id="1293598.IV56_GL001899"/>
<proteinExistence type="predicted"/>
<gene>
    <name evidence="1" type="ORF">IV56_GL001899</name>
</gene>
<comment type="caution">
    <text evidence="1">The sequence shown here is derived from an EMBL/GenBank/DDBJ whole genome shotgun (WGS) entry which is preliminary data.</text>
</comment>
<reference evidence="1 2" key="1">
    <citation type="journal article" date="2015" name="Genome Announc.">
        <title>Expanding the biotechnology potential of lactobacilli through comparative genomics of 213 strains and associated genera.</title>
        <authorList>
            <person name="Sun Z."/>
            <person name="Harris H.M."/>
            <person name="McCann A."/>
            <person name="Guo C."/>
            <person name="Argimon S."/>
            <person name="Zhang W."/>
            <person name="Yang X."/>
            <person name="Jeffery I.B."/>
            <person name="Cooney J.C."/>
            <person name="Kagawa T.F."/>
            <person name="Liu W."/>
            <person name="Song Y."/>
            <person name="Salvetti E."/>
            <person name="Wrobel A."/>
            <person name="Rasinkangas P."/>
            <person name="Parkhill J."/>
            <person name="Rea M.C."/>
            <person name="O'Sullivan O."/>
            <person name="Ritari J."/>
            <person name="Douillard F.P."/>
            <person name="Paul Ross R."/>
            <person name="Yang R."/>
            <person name="Briner A.E."/>
            <person name="Felis G.E."/>
            <person name="de Vos W.M."/>
            <person name="Barrangou R."/>
            <person name="Klaenhammer T.R."/>
            <person name="Caufield P.W."/>
            <person name="Cui Y."/>
            <person name="Zhang H."/>
            <person name="O'Toole P.W."/>
        </authorList>
    </citation>
    <scope>NUCLEOTIDE SEQUENCE [LARGE SCALE GENOMIC DNA]</scope>
    <source>
        <strain evidence="1 2">DSM 24301</strain>
    </source>
</reference>
<dbReference type="RefSeq" id="WP_054776878.1">
    <property type="nucleotide sequence ID" value="NZ_BBBX01000005.1"/>
</dbReference>
<name>A0A0R2MRG4_9LACO</name>
<keyword evidence="2" id="KW-1185">Reference proteome</keyword>